<evidence type="ECO:0000313" key="2">
    <source>
        <dbReference type="Proteomes" id="UP001292094"/>
    </source>
</evidence>
<dbReference type="AlphaFoldDB" id="A0AAE1Q0L0"/>
<reference evidence="1" key="1">
    <citation type="submission" date="2023-11" db="EMBL/GenBank/DDBJ databases">
        <title>Genome assemblies of two species of porcelain crab, Petrolisthes cinctipes and Petrolisthes manimaculis (Anomura: Porcellanidae).</title>
        <authorList>
            <person name="Angst P."/>
        </authorList>
    </citation>
    <scope>NUCLEOTIDE SEQUENCE</scope>
    <source>
        <strain evidence="1">PB745_02</strain>
        <tissue evidence="1">Gill</tissue>
    </source>
</reference>
<dbReference type="Proteomes" id="UP001292094">
    <property type="component" value="Unassembled WGS sequence"/>
</dbReference>
<evidence type="ECO:0000313" key="1">
    <source>
        <dbReference type="EMBL" id="KAK4317971.1"/>
    </source>
</evidence>
<keyword evidence="2" id="KW-1185">Reference proteome</keyword>
<sequence>MKSWPHSIIVHQLMTNLSIVCVRRAQIRGAFTTVLLRAEYSLSPTKKCVYFRLDSEQLELVKTVYDRLTTDDLMSRCLLGLTQNRNEHLHSRIWKMCHKHRSVFKRSVDFATATATCNYNFGYLESNLTHLLGIQYTHAMDKYLKHKDTCMDAPIKRKMRKARVRNELEYAAGAF</sequence>
<dbReference type="EMBL" id="JAWZYT010000877">
    <property type="protein sequence ID" value="KAK4317971.1"/>
    <property type="molecule type" value="Genomic_DNA"/>
</dbReference>
<comment type="caution">
    <text evidence="1">The sequence shown here is derived from an EMBL/GenBank/DDBJ whole genome shotgun (WGS) entry which is preliminary data.</text>
</comment>
<organism evidence="1 2">
    <name type="scientific">Petrolisthes manimaculis</name>
    <dbReference type="NCBI Taxonomy" id="1843537"/>
    <lineage>
        <taxon>Eukaryota</taxon>
        <taxon>Metazoa</taxon>
        <taxon>Ecdysozoa</taxon>
        <taxon>Arthropoda</taxon>
        <taxon>Crustacea</taxon>
        <taxon>Multicrustacea</taxon>
        <taxon>Malacostraca</taxon>
        <taxon>Eumalacostraca</taxon>
        <taxon>Eucarida</taxon>
        <taxon>Decapoda</taxon>
        <taxon>Pleocyemata</taxon>
        <taxon>Anomura</taxon>
        <taxon>Galatheoidea</taxon>
        <taxon>Porcellanidae</taxon>
        <taxon>Petrolisthes</taxon>
    </lineage>
</organism>
<protein>
    <submittedName>
        <fullName evidence="1">Uncharacterized protein</fullName>
    </submittedName>
</protein>
<name>A0AAE1Q0L0_9EUCA</name>
<proteinExistence type="predicted"/>
<accession>A0AAE1Q0L0</accession>
<gene>
    <name evidence="1" type="ORF">Pmani_010998</name>
</gene>